<dbReference type="OrthoDB" id="259831at2"/>
<dbReference type="InterPro" id="IPR013396">
    <property type="entry name" value="CRISPR-assoc_prot_Csy4"/>
</dbReference>
<dbReference type="NCBIfam" id="TIGR02563">
    <property type="entry name" value="cas_Csy4"/>
    <property type="match status" value="1"/>
</dbReference>
<dbReference type="Proteomes" id="UP000001062">
    <property type="component" value="Chromosome"/>
</dbReference>
<dbReference type="EMBL" id="CP002583">
    <property type="protein sequence ID" value="ADZ92538.1"/>
    <property type="molecule type" value="Genomic_DNA"/>
</dbReference>
<evidence type="ECO:0000313" key="2">
    <source>
        <dbReference type="Proteomes" id="UP000001062"/>
    </source>
</evidence>
<organism evidence="1 2">
    <name type="scientific">Marinomonas mediterranea (strain ATCC 700492 / JCM 21426 / NBRC 103028 / MMB-1)</name>
    <dbReference type="NCBI Taxonomy" id="717774"/>
    <lineage>
        <taxon>Bacteria</taxon>
        <taxon>Pseudomonadati</taxon>
        <taxon>Pseudomonadota</taxon>
        <taxon>Gammaproteobacteria</taxon>
        <taxon>Oceanospirillales</taxon>
        <taxon>Oceanospirillaceae</taxon>
        <taxon>Marinomonas</taxon>
    </lineage>
</organism>
<dbReference type="GO" id="GO:0004519">
    <property type="term" value="F:endonuclease activity"/>
    <property type="evidence" value="ECO:0007669"/>
    <property type="project" value="InterPro"/>
</dbReference>
<evidence type="ECO:0000313" key="1">
    <source>
        <dbReference type="EMBL" id="ADZ92538.1"/>
    </source>
</evidence>
<dbReference type="CDD" id="cd09739">
    <property type="entry name" value="Cas6_I-F"/>
    <property type="match status" value="1"/>
</dbReference>
<dbReference type="HOGENOM" id="CLU_108958_0_1_6"/>
<protein>
    <submittedName>
        <fullName evidence="1">CRISPR-associated protein, Csy4 family</fullName>
    </submittedName>
</protein>
<dbReference type="Gene3D" id="3.30.70.2540">
    <property type="entry name" value="CRISPR-associated endoribonuclease Cas6/Csy4"/>
    <property type="match status" value="1"/>
</dbReference>
<dbReference type="PATRIC" id="fig|717774.3.peg.3420"/>
<dbReference type="eggNOG" id="ENOG5032RVU">
    <property type="taxonomic scope" value="Bacteria"/>
</dbReference>
<name>F2K497_MARM1</name>
<dbReference type="STRING" id="717774.Marme_3322"/>
<dbReference type="Pfam" id="PF09618">
    <property type="entry name" value="Cas_Csy4"/>
    <property type="match status" value="1"/>
</dbReference>
<dbReference type="GO" id="GO:0043571">
    <property type="term" value="P:maintenance of CRISPR repeat elements"/>
    <property type="evidence" value="ECO:0007669"/>
    <property type="project" value="InterPro"/>
</dbReference>
<dbReference type="RefSeq" id="WP_013662440.1">
    <property type="nucleotide sequence ID" value="NC_015276.1"/>
</dbReference>
<keyword evidence="2" id="KW-1185">Reference proteome</keyword>
<dbReference type="KEGG" id="mme:Marme_3322"/>
<sequence length="201" mass="23697">MNYYQDITLLPSDDIGMHFLWSKVMMQLHLALVEIQDANQKAPVASSFPNYREAAQNKPAYVGNKIRLFATNKADLERLNIQKWMNRLEDYLHIKSISEVDPSKVQGYESFSRLRKPGNVDYMIRRRMKGLDKSHEEASDYFKDYKVSDNFKRLPFIQMKSLQKDREFRLVVKRKTLEQAVETDFVFNTYGLNKDVALPKF</sequence>
<proteinExistence type="predicted"/>
<reference evidence="1 2" key="1">
    <citation type="journal article" date="2012" name="Stand. Genomic Sci.">
        <title>Complete genome sequence of the melanogenic marine bacterium Marinomonas mediterranea type strain (MMB-1(T)).</title>
        <authorList>
            <person name="Lucas-Elio P."/>
            <person name="Goodwin L."/>
            <person name="Woyke T."/>
            <person name="Pitluck S."/>
            <person name="Nolan M."/>
            <person name="Kyrpides N.C."/>
            <person name="Detter J.C."/>
            <person name="Copeland A."/>
            <person name="Teshima H."/>
            <person name="Bruce D."/>
            <person name="Detter C."/>
            <person name="Tapia R."/>
            <person name="Han S."/>
            <person name="Land M.L."/>
            <person name="Ivanova N."/>
            <person name="Mikhailova N."/>
            <person name="Johnston A.W."/>
            <person name="Sanchez-Amat A."/>
        </authorList>
    </citation>
    <scope>NUCLEOTIDE SEQUENCE [LARGE SCALE GENOMIC DNA]</scope>
    <source>
        <strain evidence="2">ATCC 700492 / JCM 21426 / NBRC 103028 / MMB-1</strain>
    </source>
</reference>
<accession>F2K497</accession>
<dbReference type="InterPro" id="IPR042564">
    <property type="entry name" value="CRISPR-Cas6/Csy4_sf"/>
</dbReference>
<dbReference type="AlphaFoldDB" id="F2K497"/>
<gene>
    <name evidence="1" type="ordered locus">Marme_3322</name>
</gene>